<dbReference type="RefSeq" id="WP_202676654.1">
    <property type="nucleotide sequence ID" value="NZ_CP068595.1"/>
</dbReference>
<evidence type="ECO:0000313" key="1">
    <source>
        <dbReference type="EMBL" id="QQZ60396.1"/>
    </source>
</evidence>
<dbReference type="Proteomes" id="UP000595841">
    <property type="component" value="Chromosome"/>
</dbReference>
<evidence type="ECO:0000313" key="2">
    <source>
        <dbReference type="Proteomes" id="UP000595841"/>
    </source>
</evidence>
<accession>A0A974PBF4</accession>
<dbReference type="AlphaFoldDB" id="A0A974PBF4"/>
<proteinExistence type="predicted"/>
<gene>
    <name evidence="1" type="ORF">JI735_28465</name>
</gene>
<name>A0A974PBF4_9BACL</name>
<organism evidence="1 2">
    <name type="scientific">Paenibacillus sonchi</name>
    <dbReference type="NCBI Taxonomy" id="373687"/>
    <lineage>
        <taxon>Bacteria</taxon>
        <taxon>Bacillati</taxon>
        <taxon>Bacillota</taxon>
        <taxon>Bacilli</taxon>
        <taxon>Bacillales</taxon>
        <taxon>Paenibacillaceae</taxon>
        <taxon>Paenibacillus</taxon>
        <taxon>Paenibacillus sonchi group</taxon>
    </lineage>
</organism>
<keyword evidence="2" id="KW-1185">Reference proteome</keyword>
<dbReference type="KEGG" id="pson:JI735_28465"/>
<reference evidence="1 2" key="1">
    <citation type="submission" date="2021-01" db="EMBL/GenBank/DDBJ databases">
        <title>Whole genome sequence of Paenibacillus sonchi LMG 24727 for comparative genomics.</title>
        <authorList>
            <person name="Lee G."/>
            <person name="Kim M.-J."/>
            <person name="Lim K."/>
            <person name="Shin J.-H."/>
        </authorList>
    </citation>
    <scope>NUCLEOTIDE SEQUENCE [LARGE SCALE GENOMIC DNA]</scope>
    <source>
        <strain evidence="1 2">LMG 24727</strain>
    </source>
</reference>
<sequence length="56" mass="6521">MFNIAIKELPKRRQNIQFANPSCNIAIFHNEGFVEHEIDVEVQRAVVLCQFSINTF</sequence>
<dbReference type="EMBL" id="CP068595">
    <property type="protein sequence ID" value="QQZ60396.1"/>
    <property type="molecule type" value="Genomic_DNA"/>
</dbReference>
<protein>
    <submittedName>
        <fullName evidence="1">Uncharacterized protein</fullName>
    </submittedName>
</protein>